<accession>A0A8H3USZ8</accession>
<dbReference type="InterPro" id="IPR012337">
    <property type="entry name" value="RNaseH-like_sf"/>
</dbReference>
<proteinExistence type="predicted"/>
<evidence type="ECO:0000313" key="2">
    <source>
        <dbReference type="Proteomes" id="UP000490939"/>
    </source>
</evidence>
<feature type="non-terminal residue" evidence="1">
    <location>
        <position position="252"/>
    </location>
</feature>
<dbReference type="EMBL" id="WNWR01000518">
    <property type="protein sequence ID" value="KAE9975770.1"/>
    <property type="molecule type" value="Genomic_DNA"/>
</dbReference>
<dbReference type="InterPro" id="IPR036397">
    <property type="entry name" value="RNaseH_sf"/>
</dbReference>
<comment type="caution">
    <text evidence="1">The sequence shown here is derived from an EMBL/GenBank/DDBJ whole genome shotgun (WGS) entry which is preliminary data.</text>
</comment>
<gene>
    <name evidence="1" type="ORF">EG327_008345</name>
</gene>
<keyword evidence="2" id="KW-1185">Reference proteome</keyword>
<protein>
    <recommendedName>
        <fullName evidence="3">3'-5' exonuclease domain-containing protein</fullName>
    </recommendedName>
</protein>
<sequence>MENTRFEQPAEERLTPETAPKLSYREYRNPGGDLIPLFHCSSLEAAEDGGQQLLQALEHCEQQVVGVDCIRLVDGAGKSGAAIASMQFAVLGPKGCIIIIHPFLFPAKDNDTAGLPRSIITIFSSSEILKVGHGALEIGDSIHECFGIEGHAFFELGHTHSRIQEKTLLAHGYHDTNAQAQSVGTCQTMAWGGVDELIFSYLAKRLDRDMRKGPWHTVPMTEEMMEYAASRALSGRLLKNSWDFLRFTPLRA</sequence>
<reference evidence="1 2" key="1">
    <citation type="submission" date="2019-07" db="EMBL/GenBank/DDBJ databases">
        <title>Venturia inaequalis Genome Resource.</title>
        <authorList>
            <person name="Lichtner F.J."/>
        </authorList>
    </citation>
    <scope>NUCLEOTIDE SEQUENCE [LARGE SCALE GENOMIC DNA]</scope>
    <source>
        <strain evidence="1 2">DMI_063113</strain>
    </source>
</reference>
<dbReference type="GO" id="GO:0003676">
    <property type="term" value="F:nucleic acid binding"/>
    <property type="evidence" value="ECO:0007669"/>
    <property type="project" value="InterPro"/>
</dbReference>
<dbReference type="AlphaFoldDB" id="A0A8H3USZ8"/>
<dbReference type="Proteomes" id="UP000490939">
    <property type="component" value="Unassembled WGS sequence"/>
</dbReference>
<name>A0A8H3USZ8_VENIN</name>
<organism evidence="1 2">
    <name type="scientific">Venturia inaequalis</name>
    <name type="common">Apple scab fungus</name>
    <dbReference type="NCBI Taxonomy" id="5025"/>
    <lineage>
        <taxon>Eukaryota</taxon>
        <taxon>Fungi</taxon>
        <taxon>Dikarya</taxon>
        <taxon>Ascomycota</taxon>
        <taxon>Pezizomycotina</taxon>
        <taxon>Dothideomycetes</taxon>
        <taxon>Pleosporomycetidae</taxon>
        <taxon>Venturiales</taxon>
        <taxon>Venturiaceae</taxon>
        <taxon>Venturia</taxon>
    </lineage>
</organism>
<evidence type="ECO:0000313" key="1">
    <source>
        <dbReference type="EMBL" id="KAE9975770.1"/>
    </source>
</evidence>
<evidence type="ECO:0008006" key="3">
    <source>
        <dbReference type="Google" id="ProtNLM"/>
    </source>
</evidence>
<dbReference type="Gene3D" id="3.30.420.10">
    <property type="entry name" value="Ribonuclease H-like superfamily/Ribonuclease H"/>
    <property type="match status" value="1"/>
</dbReference>
<dbReference type="SUPFAM" id="SSF53098">
    <property type="entry name" value="Ribonuclease H-like"/>
    <property type="match status" value="1"/>
</dbReference>